<keyword evidence="1" id="KW-0472">Membrane</keyword>
<protein>
    <submittedName>
        <fullName evidence="2">Uncharacterized protein</fullName>
    </submittedName>
</protein>
<dbReference type="AlphaFoldDB" id="A0A5N7CIR1"/>
<evidence type="ECO:0000256" key="1">
    <source>
        <dbReference type="SAM" id="Phobius"/>
    </source>
</evidence>
<proteinExistence type="predicted"/>
<reference evidence="2" key="1">
    <citation type="submission" date="2019-04" db="EMBL/GenBank/DDBJ databases">
        <title>Friends and foes A comparative genomics studyof 23 Aspergillus species from section Flavi.</title>
        <authorList>
            <consortium name="DOE Joint Genome Institute"/>
            <person name="Kjaerbolling I."/>
            <person name="Vesth T."/>
            <person name="Frisvad J.C."/>
            <person name="Nybo J.L."/>
            <person name="Theobald S."/>
            <person name="Kildgaard S."/>
            <person name="Isbrandt T."/>
            <person name="Kuo A."/>
            <person name="Sato A."/>
            <person name="Lyhne E.K."/>
            <person name="Kogle M.E."/>
            <person name="Wiebenga A."/>
            <person name="Kun R.S."/>
            <person name="Lubbers R.J."/>
            <person name="Makela M.R."/>
            <person name="Barry K."/>
            <person name="Chovatia M."/>
            <person name="Clum A."/>
            <person name="Daum C."/>
            <person name="Haridas S."/>
            <person name="He G."/>
            <person name="LaButti K."/>
            <person name="Lipzen A."/>
            <person name="Mondo S."/>
            <person name="Riley R."/>
            <person name="Salamov A."/>
            <person name="Simmons B.A."/>
            <person name="Magnuson J.K."/>
            <person name="Henrissat B."/>
            <person name="Mortensen U.H."/>
            <person name="Larsen T.O."/>
            <person name="Devries R.P."/>
            <person name="Grigoriev I.V."/>
            <person name="Machida M."/>
            <person name="Baker S.E."/>
            <person name="Andersen M.R."/>
        </authorList>
    </citation>
    <scope>NUCLEOTIDE SEQUENCE [LARGE SCALE GENOMIC DNA]</scope>
    <source>
        <strain evidence="2">IBT 14317</strain>
    </source>
</reference>
<feature type="transmembrane region" description="Helical" evidence="1">
    <location>
        <begin position="36"/>
        <end position="55"/>
    </location>
</feature>
<gene>
    <name evidence="2" type="ORF">BDV23DRAFT_23132</name>
</gene>
<organism evidence="2">
    <name type="scientific">Petromyces alliaceus</name>
    <name type="common">Aspergillus alliaceus</name>
    <dbReference type="NCBI Taxonomy" id="209559"/>
    <lineage>
        <taxon>Eukaryota</taxon>
        <taxon>Fungi</taxon>
        <taxon>Dikarya</taxon>
        <taxon>Ascomycota</taxon>
        <taxon>Pezizomycotina</taxon>
        <taxon>Eurotiomycetes</taxon>
        <taxon>Eurotiomycetidae</taxon>
        <taxon>Eurotiales</taxon>
        <taxon>Aspergillaceae</taxon>
        <taxon>Aspergillus</taxon>
        <taxon>Aspergillus subgen. Circumdati</taxon>
    </lineage>
</organism>
<keyword evidence="1" id="KW-1133">Transmembrane helix</keyword>
<keyword evidence="1" id="KW-0812">Transmembrane</keyword>
<dbReference type="Proteomes" id="UP000326877">
    <property type="component" value="Unassembled WGS sequence"/>
</dbReference>
<evidence type="ECO:0000313" key="2">
    <source>
        <dbReference type="EMBL" id="KAE8393995.1"/>
    </source>
</evidence>
<accession>A0A5N7CIR1</accession>
<sequence length="86" mass="9980">MRHIAVPFDYTDHTASVEWDSPSFIRDYFPLKGEDLAHFSFLFFLFSLSFLFLLSPPQKIDSFCRLLCYLVGVSSLRTRATRPPIS</sequence>
<dbReference type="EMBL" id="ML735226">
    <property type="protein sequence ID" value="KAE8393995.1"/>
    <property type="molecule type" value="Genomic_DNA"/>
</dbReference>
<name>A0A5N7CIR1_PETAA</name>